<dbReference type="OrthoDB" id="2111978at2"/>
<proteinExistence type="predicted"/>
<evidence type="ECO:0000256" key="1">
    <source>
        <dbReference type="ARBA" id="ARBA00023122"/>
    </source>
</evidence>
<keyword evidence="1 2" id="KW-0129">CBS domain</keyword>
<dbReference type="InterPro" id="IPR051257">
    <property type="entry name" value="Diverse_CBS-Domain"/>
</dbReference>
<dbReference type="EMBL" id="BOPD01000011">
    <property type="protein sequence ID" value="GIJ32912.1"/>
    <property type="molecule type" value="Genomic_DNA"/>
</dbReference>
<evidence type="ECO:0008006" key="7">
    <source>
        <dbReference type="Google" id="ProtNLM"/>
    </source>
</evidence>
<dbReference type="InterPro" id="IPR007055">
    <property type="entry name" value="BON_dom"/>
</dbReference>
<dbReference type="Gene3D" id="3.30.1340.30">
    <property type="match status" value="1"/>
</dbReference>
<dbReference type="Proteomes" id="UP000607311">
    <property type="component" value="Unassembled WGS sequence"/>
</dbReference>
<dbReference type="CDD" id="cd04586">
    <property type="entry name" value="CBS_pair_BON_assoc"/>
    <property type="match status" value="1"/>
</dbReference>
<dbReference type="Pfam" id="PF00571">
    <property type="entry name" value="CBS"/>
    <property type="match status" value="2"/>
</dbReference>
<evidence type="ECO:0000259" key="4">
    <source>
        <dbReference type="PROSITE" id="PS51371"/>
    </source>
</evidence>
<feature type="domain" description="CBS" evidence="4">
    <location>
        <begin position="16"/>
        <end position="72"/>
    </location>
</feature>
<dbReference type="PANTHER" id="PTHR43080">
    <property type="entry name" value="CBS DOMAIN-CONTAINING PROTEIN CBSX3, MITOCHONDRIAL"/>
    <property type="match status" value="1"/>
</dbReference>
<evidence type="ECO:0000313" key="6">
    <source>
        <dbReference type="Proteomes" id="UP000607311"/>
    </source>
</evidence>
<dbReference type="PIRSF" id="PIRSF036990">
    <property type="entry name" value="UCP036990_CBS_BON"/>
    <property type="match status" value="1"/>
</dbReference>
<dbReference type="InterPro" id="IPR017080">
    <property type="entry name" value="UCP036990_CBS_BON"/>
</dbReference>
<dbReference type="InterPro" id="IPR000644">
    <property type="entry name" value="CBS_dom"/>
</dbReference>
<dbReference type="RefSeq" id="WP_093405664.1">
    <property type="nucleotide sequence ID" value="NZ_BOPD01000011.1"/>
</dbReference>
<evidence type="ECO:0000313" key="5">
    <source>
        <dbReference type="EMBL" id="GIJ32912.1"/>
    </source>
</evidence>
<name>A0A9W5XJI4_9ACTN</name>
<organism evidence="5 6">
    <name type="scientific">Micromonospora sediminimaris</name>
    <dbReference type="NCBI Taxonomy" id="547162"/>
    <lineage>
        <taxon>Bacteria</taxon>
        <taxon>Bacillati</taxon>
        <taxon>Actinomycetota</taxon>
        <taxon>Actinomycetes</taxon>
        <taxon>Micromonosporales</taxon>
        <taxon>Micromonosporaceae</taxon>
        <taxon>Micromonospora</taxon>
    </lineage>
</organism>
<dbReference type="AlphaFoldDB" id="A0A9W5XJI4"/>
<keyword evidence="6" id="KW-1185">Reference proteome</keyword>
<dbReference type="PROSITE" id="PS50914">
    <property type="entry name" value="BON"/>
    <property type="match status" value="1"/>
</dbReference>
<reference evidence="5" key="1">
    <citation type="submission" date="2021-01" db="EMBL/GenBank/DDBJ databases">
        <title>Whole genome shotgun sequence of Verrucosispora sediminis NBRC 107745.</title>
        <authorList>
            <person name="Komaki H."/>
            <person name="Tamura T."/>
        </authorList>
    </citation>
    <scope>NUCLEOTIDE SEQUENCE</scope>
    <source>
        <strain evidence="5">NBRC 107745</strain>
    </source>
</reference>
<dbReference type="PANTHER" id="PTHR43080:SF29">
    <property type="entry name" value="OS02G0818000 PROTEIN"/>
    <property type="match status" value="1"/>
</dbReference>
<dbReference type="InterPro" id="IPR046342">
    <property type="entry name" value="CBS_dom_sf"/>
</dbReference>
<dbReference type="SMART" id="SM00749">
    <property type="entry name" value="BON"/>
    <property type="match status" value="1"/>
</dbReference>
<dbReference type="SMART" id="SM00116">
    <property type="entry name" value="CBS"/>
    <property type="match status" value="2"/>
</dbReference>
<dbReference type="PROSITE" id="PS51371">
    <property type="entry name" value="CBS"/>
    <property type="match status" value="2"/>
</dbReference>
<evidence type="ECO:0000256" key="2">
    <source>
        <dbReference type="PROSITE-ProRule" id="PRU00703"/>
    </source>
</evidence>
<sequence>MTTLKKKTQWTVGDVMTRDVVSVRPDTSYREVVDALVGSGVSAAPVVDAKGHVLGVVSEADLLHKIEAAGDERHRRIIGVRRVAAKAQATVAGDLMTEPAVVVGPTASVAAAARRLEAAQVKRMPVVDTDRRLVGIVSRRDLLRIHTRPDAEISADVVDTLLRGLWIDPNTVTVGVVDGVVTLSGTVESRSLAGMVADHAARLAGVVEVIDELAWERDDSELIESRGYAFGTAERLMRPSRD</sequence>
<dbReference type="InterPro" id="IPR014004">
    <property type="entry name" value="Transpt-assoc_nodulatn_dom_bac"/>
</dbReference>
<dbReference type="Pfam" id="PF04972">
    <property type="entry name" value="BON"/>
    <property type="match status" value="1"/>
</dbReference>
<feature type="domain" description="CBS" evidence="4">
    <location>
        <begin position="96"/>
        <end position="152"/>
    </location>
</feature>
<evidence type="ECO:0000259" key="3">
    <source>
        <dbReference type="PROSITE" id="PS50914"/>
    </source>
</evidence>
<protein>
    <recommendedName>
        <fullName evidence="7">BON domain-containing protein</fullName>
    </recommendedName>
</protein>
<accession>A0A9W5XJI4</accession>
<dbReference type="Gene3D" id="3.10.580.10">
    <property type="entry name" value="CBS-domain"/>
    <property type="match status" value="1"/>
</dbReference>
<comment type="caution">
    <text evidence="5">The sequence shown here is derived from an EMBL/GenBank/DDBJ whole genome shotgun (WGS) entry which is preliminary data.</text>
</comment>
<feature type="domain" description="BON" evidence="3">
    <location>
        <begin position="149"/>
        <end position="217"/>
    </location>
</feature>
<dbReference type="SUPFAM" id="SSF54631">
    <property type="entry name" value="CBS-domain pair"/>
    <property type="match status" value="1"/>
</dbReference>
<gene>
    <name evidence="5" type="ORF">Vse01_20600</name>
</gene>